<dbReference type="Pfam" id="PF07963">
    <property type="entry name" value="N_methyl"/>
    <property type="match status" value="1"/>
</dbReference>
<feature type="transmembrane region" description="Helical" evidence="5">
    <location>
        <begin position="6"/>
        <end position="28"/>
    </location>
</feature>
<protein>
    <submittedName>
        <fullName evidence="6">Pilin</fullName>
    </submittedName>
</protein>
<evidence type="ECO:0000256" key="5">
    <source>
        <dbReference type="SAM" id="Phobius"/>
    </source>
</evidence>
<organism evidence="6 7">
    <name type="scientific">Snodgrassella alvi</name>
    <dbReference type="NCBI Taxonomy" id="1196083"/>
    <lineage>
        <taxon>Bacteria</taxon>
        <taxon>Pseudomonadati</taxon>
        <taxon>Pseudomonadota</taxon>
        <taxon>Betaproteobacteria</taxon>
        <taxon>Neisseriales</taxon>
        <taxon>Neisseriaceae</taxon>
        <taxon>Snodgrassella</taxon>
    </lineage>
</organism>
<dbReference type="Gene3D" id="3.30.700.10">
    <property type="entry name" value="Glycoprotein, Type 4 Pilin"/>
    <property type="match status" value="1"/>
</dbReference>
<evidence type="ECO:0000313" key="6">
    <source>
        <dbReference type="EMBL" id="WLS98032.1"/>
    </source>
</evidence>
<keyword evidence="5" id="KW-0812">Transmembrane</keyword>
<reference evidence="6 7" key="1">
    <citation type="submission" date="2023-08" db="EMBL/GenBank/DDBJ databases">
        <title>Complete genome sequences of 12 bacterial strains from the honey bee gut, resolved with long-read nanopore sequencing.</title>
        <authorList>
            <person name="Kwong W.K."/>
            <person name="Acheampong S."/>
            <person name="Polat M.F."/>
        </authorList>
    </citation>
    <scope>NUCLEOTIDE SEQUENCE [LARGE SCALE GENOMIC DNA]</scope>
    <source>
        <strain evidence="7">wkB9</strain>
    </source>
</reference>
<gene>
    <name evidence="6" type="ORF">RAM05_09295</name>
</gene>
<dbReference type="AlphaFoldDB" id="A0ABD7Z0N5"/>
<dbReference type="Proteomes" id="UP001229773">
    <property type="component" value="Chromosome"/>
</dbReference>
<dbReference type="GeneID" id="32537371"/>
<keyword evidence="5" id="KW-1133">Transmembrane helix</keyword>
<evidence type="ECO:0000256" key="1">
    <source>
        <dbReference type="ARBA" id="ARBA00005233"/>
    </source>
</evidence>
<keyword evidence="2" id="KW-0488">Methylation</keyword>
<dbReference type="InterPro" id="IPR001082">
    <property type="entry name" value="Pilin"/>
</dbReference>
<evidence type="ECO:0000256" key="2">
    <source>
        <dbReference type="ARBA" id="ARBA00022481"/>
    </source>
</evidence>
<evidence type="ECO:0000313" key="7">
    <source>
        <dbReference type="Proteomes" id="UP001229773"/>
    </source>
</evidence>
<sequence>MSLNHQGFTLIEIIIAIAIIGILTAIAVPTYMDYSAKAQLAEAADLAGNLKAQVLDSLQNQKCRAQNPSEYSYKGKYGIAEITTEFPVVNAQHSATARTGCSIRYTVYSQNASFVLVNKYLELDVLRNGTLKLNNGTIEQKYLPKALVI</sequence>
<dbReference type="RefSeq" id="WP_025331117.1">
    <property type="nucleotide sequence ID" value="NZ_CP132375.1"/>
</dbReference>
<dbReference type="Pfam" id="PF00114">
    <property type="entry name" value="Pilin"/>
    <property type="match status" value="1"/>
</dbReference>
<evidence type="ECO:0000256" key="4">
    <source>
        <dbReference type="RuleBase" id="RU000389"/>
    </source>
</evidence>
<keyword evidence="3" id="KW-1015">Disulfide bond</keyword>
<dbReference type="NCBIfam" id="TIGR02532">
    <property type="entry name" value="IV_pilin_GFxxxE"/>
    <property type="match status" value="1"/>
</dbReference>
<keyword evidence="4" id="KW-0281">Fimbrium</keyword>
<dbReference type="PROSITE" id="PS00409">
    <property type="entry name" value="PROKAR_NTER_METHYL"/>
    <property type="match status" value="1"/>
</dbReference>
<accession>A0ABD7Z0N5</accession>
<dbReference type="InterPro" id="IPR012902">
    <property type="entry name" value="N_methyl_site"/>
</dbReference>
<dbReference type="EMBL" id="CP132375">
    <property type="protein sequence ID" value="WLS98032.1"/>
    <property type="molecule type" value="Genomic_DNA"/>
</dbReference>
<keyword evidence="5" id="KW-0472">Membrane</keyword>
<dbReference type="SUPFAM" id="SSF54523">
    <property type="entry name" value="Pili subunits"/>
    <property type="match status" value="1"/>
</dbReference>
<dbReference type="InterPro" id="IPR045584">
    <property type="entry name" value="Pilin-like"/>
</dbReference>
<evidence type="ECO:0000256" key="3">
    <source>
        <dbReference type="ARBA" id="ARBA00023157"/>
    </source>
</evidence>
<comment type="similarity">
    <text evidence="1 4">Belongs to the N-Me-Phe pilin family.</text>
</comment>
<name>A0ABD7Z0N5_9NEIS</name>
<proteinExistence type="inferred from homology"/>